<dbReference type="PANTHER" id="PTHR37042">
    <property type="entry name" value="OUTER MEMBRANE PROTEIN RV1973"/>
    <property type="match status" value="1"/>
</dbReference>
<evidence type="ECO:0000256" key="2">
    <source>
        <dbReference type="ARBA" id="ARBA00023136"/>
    </source>
</evidence>
<dbReference type="RefSeq" id="WP_133907714.1">
    <property type="nucleotide sequence ID" value="NZ_SOCP01000020.1"/>
</dbReference>
<keyword evidence="2 4" id="KW-0472">Membrane</keyword>
<feature type="transmembrane region" description="Helical" evidence="4">
    <location>
        <begin position="66"/>
        <end position="85"/>
    </location>
</feature>
<dbReference type="EMBL" id="SOCP01000020">
    <property type="protein sequence ID" value="TDV41343.1"/>
    <property type="molecule type" value="Genomic_DNA"/>
</dbReference>
<comment type="caution">
    <text evidence="5">The sequence shown here is derived from an EMBL/GenBank/DDBJ whole genome shotgun (WGS) entry which is preliminary data.</text>
</comment>
<keyword evidence="4" id="KW-0812">Transmembrane</keyword>
<proteinExistence type="predicted"/>
<evidence type="ECO:0000256" key="4">
    <source>
        <dbReference type="SAM" id="Phobius"/>
    </source>
</evidence>
<keyword evidence="6" id="KW-1185">Reference proteome</keyword>
<feature type="region of interest" description="Disordered" evidence="3">
    <location>
        <begin position="1"/>
        <end position="51"/>
    </location>
</feature>
<dbReference type="Proteomes" id="UP000294927">
    <property type="component" value="Unassembled WGS sequence"/>
</dbReference>
<accession>A0A4R7UX03</accession>
<reference evidence="5 6" key="1">
    <citation type="submission" date="2019-03" db="EMBL/GenBank/DDBJ databases">
        <title>Genomic Encyclopedia of Archaeal and Bacterial Type Strains, Phase II (KMG-II): from individual species to whole genera.</title>
        <authorList>
            <person name="Goeker M."/>
        </authorList>
    </citation>
    <scope>NUCLEOTIDE SEQUENCE [LARGE SCALE GENOMIC DNA]</scope>
    <source>
        <strain evidence="5 6">DSM 45499</strain>
    </source>
</reference>
<evidence type="ECO:0000256" key="3">
    <source>
        <dbReference type="SAM" id="MobiDB-lite"/>
    </source>
</evidence>
<sequence length="224" mass="24101">MTGSELAESGDRDGSARLGESGTPEGGEHGESTGSTPVLESDEDLNEHDGIDGEYRGRPFWARTSTLVVFVVALLVLSGAVTAWLRISDLQDRLDTLEAQTLAAEEAKQAAIPLAEDLASYDYRDLGGNFRLVKASATPHFSGQLTQLTEELGPELQQTRAVATATVRSAGVVRASAREVVVAVFVDQTVTNTRSSTPRVEPSRMELTLVKRGDTWWLDQAGEL</sequence>
<dbReference type="AlphaFoldDB" id="A0A4R7UX03"/>
<name>A0A4R7UX03_9PSEU</name>
<dbReference type="GO" id="GO:0016020">
    <property type="term" value="C:membrane"/>
    <property type="evidence" value="ECO:0007669"/>
    <property type="project" value="UniProtKB-SubCell"/>
</dbReference>
<evidence type="ECO:0000313" key="6">
    <source>
        <dbReference type="Proteomes" id="UP000294927"/>
    </source>
</evidence>
<evidence type="ECO:0000313" key="5">
    <source>
        <dbReference type="EMBL" id="TDV41343.1"/>
    </source>
</evidence>
<keyword evidence="4" id="KW-1133">Transmembrane helix</keyword>
<comment type="subcellular location">
    <subcellularLocation>
        <location evidence="1">Membrane</location>
    </subcellularLocation>
</comment>
<gene>
    <name evidence="5" type="ORF">CLV71_12033</name>
</gene>
<organism evidence="5 6">
    <name type="scientific">Actinophytocola oryzae</name>
    <dbReference type="NCBI Taxonomy" id="502181"/>
    <lineage>
        <taxon>Bacteria</taxon>
        <taxon>Bacillati</taxon>
        <taxon>Actinomycetota</taxon>
        <taxon>Actinomycetes</taxon>
        <taxon>Pseudonocardiales</taxon>
        <taxon>Pseudonocardiaceae</taxon>
    </lineage>
</organism>
<dbReference type="PANTHER" id="PTHR37042:SF4">
    <property type="entry name" value="OUTER MEMBRANE PROTEIN RV1973"/>
    <property type="match status" value="1"/>
</dbReference>
<dbReference type="OrthoDB" id="5188486at2"/>
<evidence type="ECO:0000256" key="1">
    <source>
        <dbReference type="ARBA" id="ARBA00004370"/>
    </source>
</evidence>
<protein>
    <submittedName>
        <fullName evidence="5">Mce-associated membrane protein</fullName>
    </submittedName>
</protein>